<dbReference type="Pfam" id="PF23775">
    <property type="entry name" value="Beta-prop_RIG_2nd"/>
    <property type="match status" value="1"/>
</dbReference>
<organism evidence="6 7">
    <name type="scientific">Cloeon dipterum</name>
    <dbReference type="NCBI Taxonomy" id="197152"/>
    <lineage>
        <taxon>Eukaryota</taxon>
        <taxon>Metazoa</taxon>
        <taxon>Ecdysozoa</taxon>
        <taxon>Arthropoda</taxon>
        <taxon>Hexapoda</taxon>
        <taxon>Insecta</taxon>
        <taxon>Pterygota</taxon>
        <taxon>Palaeoptera</taxon>
        <taxon>Ephemeroptera</taxon>
        <taxon>Pisciforma</taxon>
        <taxon>Baetidae</taxon>
        <taxon>Cloeon</taxon>
    </lineage>
</organism>
<keyword evidence="7" id="KW-1185">Reference proteome</keyword>
<dbReference type="Pfam" id="PF23770">
    <property type="entry name" value="Beta-prop_RIG_1st"/>
    <property type="match status" value="1"/>
</dbReference>
<evidence type="ECO:0000256" key="1">
    <source>
        <dbReference type="PROSITE-ProRule" id="PRU00221"/>
    </source>
</evidence>
<evidence type="ECO:0000259" key="3">
    <source>
        <dbReference type="Pfam" id="PF23770"/>
    </source>
</evidence>
<dbReference type="SMART" id="SM00320">
    <property type="entry name" value="WD40"/>
    <property type="match status" value="9"/>
</dbReference>
<dbReference type="InterPro" id="IPR056424">
    <property type="entry name" value="Beta-prop_GEMI5_2nd"/>
</dbReference>
<feature type="compositionally biased region" description="Polar residues" evidence="2">
    <location>
        <begin position="674"/>
        <end position="685"/>
    </location>
</feature>
<comment type="caution">
    <text evidence="6">The sequence shown here is derived from an EMBL/GenBank/DDBJ whole genome shotgun (WGS) entry which is preliminary data.</text>
</comment>
<dbReference type="GO" id="GO:0000387">
    <property type="term" value="P:spliceosomal snRNP assembly"/>
    <property type="evidence" value="ECO:0007669"/>
    <property type="project" value="TreeGrafter"/>
</dbReference>
<dbReference type="InterPro" id="IPR036322">
    <property type="entry name" value="WD40_repeat_dom_sf"/>
</dbReference>
<keyword evidence="1" id="KW-0853">WD repeat</keyword>
<feature type="repeat" description="WD" evidence="1">
    <location>
        <begin position="195"/>
        <end position="227"/>
    </location>
</feature>
<feature type="region of interest" description="Disordered" evidence="2">
    <location>
        <begin position="674"/>
        <end position="695"/>
    </location>
</feature>
<dbReference type="PROSITE" id="PS50082">
    <property type="entry name" value="WD_REPEATS_2"/>
    <property type="match status" value="3"/>
</dbReference>
<dbReference type="Gene3D" id="2.130.10.10">
    <property type="entry name" value="YVTN repeat-like/Quinoprotein amine dehydrogenase"/>
    <property type="match status" value="2"/>
</dbReference>
<evidence type="ECO:0000259" key="5">
    <source>
        <dbReference type="Pfam" id="PF23775"/>
    </source>
</evidence>
<dbReference type="EMBL" id="CADEPI010000026">
    <property type="protein sequence ID" value="CAB3366762.1"/>
    <property type="molecule type" value="Genomic_DNA"/>
</dbReference>
<feature type="repeat" description="WD" evidence="1">
    <location>
        <begin position="596"/>
        <end position="638"/>
    </location>
</feature>
<accession>A0A8S1C7E9</accession>
<dbReference type="PROSITE" id="PS50294">
    <property type="entry name" value="WD_REPEATS_REGION"/>
    <property type="match status" value="2"/>
</dbReference>
<feature type="repeat" description="WD" evidence="1">
    <location>
        <begin position="56"/>
        <end position="104"/>
    </location>
</feature>
<dbReference type="InterPro" id="IPR056432">
    <property type="entry name" value="Beta-prop_GEMI5_1st"/>
</dbReference>
<dbReference type="PANTHER" id="PTHR46362:SF1">
    <property type="entry name" value="GEM-ASSOCIATED PROTEIN 5"/>
    <property type="match status" value="1"/>
</dbReference>
<dbReference type="InterPro" id="IPR052640">
    <property type="entry name" value="Gemin-5"/>
</dbReference>
<dbReference type="GO" id="GO:0032797">
    <property type="term" value="C:SMN complex"/>
    <property type="evidence" value="ECO:0007669"/>
    <property type="project" value="TreeGrafter"/>
</dbReference>
<evidence type="ECO:0000256" key="2">
    <source>
        <dbReference type="SAM" id="MobiDB-lite"/>
    </source>
</evidence>
<proteinExistence type="predicted"/>
<feature type="domain" description="Gem-associated protein 5 TPR" evidence="4">
    <location>
        <begin position="789"/>
        <end position="996"/>
    </location>
</feature>
<dbReference type="InterPro" id="IPR011047">
    <property type="entry name" value="Quinoprotein_ADH-like_sf"/>
</dbReference>
<dbReference type="GO" id="GO:0003730">
    <property type="term" value="F:mRNA 3'-UTR binding"/>
    <property type="evidence" value="ECO:0007669"/>
    <property type="project" value="TreeGrafter"/>
</dbReference>
<dbReference type="InterPro" id="IPR015943">
    <property type="entry name" value="WD40/YVTN_repeat-like_dom_sf"/>
</dbReference>
<feature type="domain" description="Gem-associated protein 5 second beta-propeller" evidence="5">
    <location>
        <begin position="349"/>
        <end position="663"/>
    </location>
</feature>
<dbReference type="SUPFAM" id="SSF50978">
    <property type="entry name" value="WD40 repeat-like"/>
    <property type="match status" value="1"/>
</dbReference>
<name>A0A8S1C7E9_9INSE</name>
<gene>
    <name evidence="6" type="ORF">CLODIP_2_CD16046</name>
</gene>
<dbReference type="OrthoDB" id="7326421at2759"/>
<evidence type="ECO:0000259" key="4">
    <source>
        <dbReference type="Pfam" id="PF23774"/>
    </source>
</evidence>
<reference evidence="6 7" key="1">
    <citation type="submission" date="2020-04" db="EMBL/GenBank/DDBJ databases">
        <authorList>
            <person name="Alioto T."/>
            <person name="Alioto T."/>
            <person name="Gomez Garrido J."/>
        </authorList>
    </citation>
    <scope>NUCLEOTIDE SEQUENCE [LARGE SCALE GENOMIC DNA]</scope>
</reference>
<dbReference type="AlphaFoldDB" id="A0A8S1C7E9"/>
<dbReference type="GO" id="GO:0005634">
    <property type="term" value="C:nucleus"/>
    <property type="evidence" value="ECO:0007669"/>
    <property type="project" value="TreeGrafter"/>
</dbReference>
<evidence type="ECO:0000313" key="6">
    <source>
        <dbReference type="EMBL" id="CAB3366762.1"/>
    </source>
</evidence>
<dbReference type="PANTHER" id="PTHR46362">
    <property type="entry name" value="GEM-ASSOCIATED PROTEIN 5"/>
    <property type="match status" value="1"/>
</dbReference>
<dbReference type="InterPro" id="IPR056421">
    <property type="entry name" value="TPR_GEMI5"/>
</dbReference>
<dbReference type="Proteomes" id="UP000494165">
    <property type="component" value="Unassembled WGS sequence"/>
</dbReference>
<evidence type="ECO:0000313" key="7">
    <source>
        <dbReference type="Proteomes" id="UP000494165"/>
    </source>
</evidence>
<dbReference type="SUPFAM" id="SSF50998">
    <property type="entry name" value="Quinoprotein alcohol dehydrogenase-like"/>
    <property type="match status" value="1"/>
</dbReference>
<protein>
    <recommendedName>
        <fullName evidence="8">Anaphase-promoting complex subunit 4 WD40 domain-containing protein</fullName>
    </recommendedName>
</protein>
<evidence type="ECO:0008006" key="8">
    <source>
        <dbReference type="Google" id="ProtNLM"/>
    </source>
</evidence>
<dbReference type="InterPro" id="IPR001680">
    <property type="entry name" value="WD40_rpt"/>
</dbReference>
<sequence>MSKPALLPAPNWYISTVADCSPDGTLAYGSRNGLVLINSVDFSEGCAPCPNFNLIPNAHKEKITSVSWSNRPLNEDLPNYLLASASDDFFVAVWDTQALDLIQKHEEHGSAVTNLDWTKLGDLKLVSTDVTGQLVVWDLVRNTTRTQIMLTSTSRLQPFDLKCSPVDPDIVAVGCKDGLVCILNINGHGSIQSRLRGHDKSVVSLSWCLETSILASSGIDQKIIIWNNGISEKIFQIPSKSLSGLVKIKPGEKSQGLLKQPLLFLKPDLIVSGSMNAELLSWNPKEEMPSPTLLNSDHARGLFCMTHCGDVVWTIAQDRLLIRHDLKTKEAAFFSTLGGFVYSIAFCPFAPGRVAIGVGDETIRIWNMSASSGLTTTTIWQKIKGKPLFLAWHPEKEGELAFCTTEGRVGVCFVSNASKDPLILRHFHKTSVYRVCWGPGVYSKDKPALEDKMYLYTCDDNTSVIYEDANSQPTPLRIIIRASNPKIKEFAKHKDIAWKPDKTLLALGMDDGSIQLFTAPHLEIVHTLMSHKKMIFYMMWHPSNTAVEDKDQKKQNWLASCSMDQLIHVYDLSPLLSQGEEKVWKGASLPLQPMSELRHGGKVVCLAWSPHVGGNLASSSYDMSVKVWDAAKGEVLACYTKHVGCVLSCCWSALHPDIIISGASDFTCRTWEISSTSSDNSPQSRSKLREEKTGSSLVPVPLRVDAPVAMKVGGGKKKYAEETVRDSKGPIIASPSPKLSLFPISNASFLKNSIACVLHLLEGKGHEPPGKKALLEECGSRECSENHFGFFQTQEEAADLLKKEADALKKAGNHPSLSHLKLWQGETQEVIKNSTNAKKLDDWLVSLAPSVSHKFWMETCCAYAEQLVEGGNALKAASYYLLCHKETEAISVLCKNSLFKEAVAICHLRLPADDPLLQSTLAAWGKHSQDTGNFEIAVQCYVAVGDYEKAAVVLGKRKNPKLWQLGAYLAKLANATDLHLSMSTECFFAFLHNEQWDPATELTETLPELKAHKELLEVHKIICAKDKAGLNMEKVWSPSDSILTELEVAIGQVTNDDYQHFLETFTVGIQLPKEKKEVILFYFNWNILKYLN</sequence>
<dbReference type="Pfam" id="PF23774">
    <property type="entry name" value="TPR_GEMI5"/>
    <property type="match status" value="1"/>
</dbReference>
<feature type="domain" description="Gem-associated protein 5 first beta-propeller" evidence="3">
    <location>
        <begin position="78"/>
        <end position="208"/>
    </location>
</feature>